<dbReference type="SMART" id="SM00986">
    <property type="entry name" value="UDG"/>
    <property type="match status" value="1"/>
</dbReference>
<evidence type="ECO:0000256" key="8">
    <source>
        <dbReference type="ARBA" id="ARBA00023779"/>
    </source>
</evidence>
<keyword evidence="6" id="KW-0411">Iron-sulfur</keyword>
<keyword evidence="12" id="KW-1185">Reference proteome</keyword>
<evidence type="ECO:0000256" key="1">
    <source>
        <dbReference type="ARBA" id="ARBA00022485"/>
    </source>
</evidence>
<gene>
    <name evidence="11" type="ORF">H9Y04_05985</name>
</gene>
<keyword evidence="5" id="KW-0408">Iron</keyword>
<accession>A0ABR7SCQ8</accession>
<dbReference type="SMART" id="SM00987">
    <property type="entry name" value="UreE_C"/>
    <property type="match status" value="1"/>
</dbReference>
<name>A0ABR7SCQ8_9ACTN</name>
<evidence type="ECO:0000256" key="2">
    <source>
        <dbReference type="ARBA" id="ARBA00022723"/>
    </source>
</evidence>
<comment type="caution">
    <text evidence="11">The sequence shown here is derived from an EMBL/GenBank/DDBJ whole genome shotgun (WGS) entry which is preliminary data.</text>
</comment>
<comment type="similarity">
    <text evidence="8">Belongs to the uracil-DNA glycosylase (UDG) superfamily. Type 5 (UDGb) family.</text>
</comment>
<dbReference type="SUPFAM" id="SSF52141">
    <property type="entry name" value="Uracil-DNA glycosylase-like"/>
    <property type="match status" value="1"/>
</dbReference>
<evidence type="ECO:0000256" key="3">
    <source>
        <dbReference type="ARBA" id="ARBA00022763"/>
    </source>
</evidence>
<dbReference type="InterPro" id="IPR051536">
    <property type="entry name" value="UDG_Type-4/5"/>
</dbReference>
<dbReference type="InterPro" id="IPR044147">
    <property type="entry name" value="UdgB-like"/>
</dbReference>
<evidence type="ECO:0000256" key="9">
    <source>
        <dbReference type="ARBA" id="ARBA00023887"/>
    </source>
</evidence>
<dbReference type="RefSeq" id="WP_187812601.1">
    <property type="nucleotide sequence ID" value="NZ_JACTVJ010000004.1"/>
</dbReference>
<dbReference type="CDD" id="cd10031">
    <property type="entry name" value="UDG-F5_TTUDGB_like"/>
    <property type="match status" value="1"/>
</dbReference>
<evidence type="ECO:0000256" key="7">
    <source>
        <dbReference type="ARBA" id="ARBA00023204"/>
    </source>
</evidence>
<evidence type="ECO:0000256" key="4">
    <source>
        <dbReference type="ARBA" id="ARBA00022801"/>
    </source>
</evidence>
<dbReference type="PANTHER" id="PTHR33693:SF3">
    <property type="entry name" value="TYPE-5 URACIL-DNA GLYCOSYLASE"/>
    <property type="match status" value="1"/>
</dbReference>
<reference evidence="11 12" key="1">
    <citation type="submission" date="2020-08" db="EMBL/GenBank/DDBJ databases">
        <title>Genemic of Streptomyces polyaspartic.</title>
        <authorList>
            <person name="Liu W."/>
        </authorList>
    </citation>
    <scope>NUCLEOTIDE SEQUENCE [LARGE SCALE GENOMIC DNA]</scope>
    <source>
        <strain evidence="11 12">TRM66268-LWL</strain>
    </source>
</reference>
<keyword evidence="3" id="KW-0227">DNA damage</keyword>
<dbReference type="Pfam" id="PF03167">
    <property type="entry name" value="UDG"/>
    <property type="match status" value="1"/>
</dbReference>
<evidence type="ECO:0000256" key="6">
    <source>
        <dbReference type="ARBA" id="ARBA00023014"/>
    </source>
</evidence>
<keyword evidence="7" id="KW-0234">DNA repair</keyword>
<dbReference type="InterPro" id="IPR036895">
    <property type="entry name" value="Uracil-DNA_glycosylase-like_sf"/>
</dbReference>
<evidence type="ECO:0000313" key="11">
    <source>
        <dbReference type="EMBL" id="MBC9712118.1"/>
    </source>
</evidence>
<protein>
    <recommendedName>
        <fullName evidence="9">Type-5 uracil-DNA glycosylase</fullName>
    </recommendedName>
</protein>
<dbReference type="Gene3D" id="3.40.470.10">
    <property type="entry name" value="Uracil-DNA glycosylase-like domain"/>
    <property type="match status" value="1"/>
</dbReference>
<organism evidence="11 12">
    <name type="scientific">Streptomyces polyasparticus</name>
    <dbReference type="NCBI Taxonomy" id="2767826"/>
    <lineage>
        <taxon>Bacteria</taxon>
        <taxon>Bacillati</taxon>
        <taxon>Actinomycetota</taxon>
        <taxon>Actinomycetes</taxon>
        <taxon>Kitasatosporales</taxon>
        <taxon>Streptomycetaceae</taxon>
        <taxon>Streptomyces</taxon>
    </lineage>
</organism>
<dbReference type="EMBL" id="JACTVJ010000004">
    <property type="protein sequence ID" value="MBC9712118.1"/>
    <property type="molecule type" value="Genomic_DNA"/>
</dbReference>
<sequence>MREHDKALAPVHRAPACRTLEELDLLVTKCRACPRLVEWREHIAATRRAAFQEERYWGRPVPGFGPPDAALAVVGLAPAAHGGNRTGRMFTGDPSGDYLMAALHTVGLASQPTSTGLDDGLRLHGVRVSAPVHCAPPDNRPTPQERDTCRPWLARELDLLRPTLRTVVVLGGFGWQALLPVLSAAGWRLPRPRPAFGHGVHFTAYGSGGELDVLGCYHPSRRNTATKRVTMPMLVDVLGRAAALAGLAGRCD</sequence>
<evidence type="ECO:0000259" key="10">
    <source>
        <dbReference type="SMART" id="SM00986"/>
    </source>
</evidence>
<evidence type="ECO:0000313" key="12">
    <source>
        <dbReference type="Proteomes" id="UP000642284"/>
    </source>
</evidence>
<keyword evidence="4" id="KW-0378">Hydrolase</keyword>
<keyword evidence="2" id="KW-0479">Metal-binding</keyword>
<dbReference type="PANTHER" id="PTHR33693">
    <property type="entry name" value="TYPE-5 URACIL-DNA GLYCOSYLASE"/>
    <property type="match status" value="1"/>
</dbReference>
<dbReference type="Proteomes" id="UP000642284">
    <property type="component" value="Unassembled WGS sequence"/>
</dbReference>
<keyword evidence="1" id="KW-0004">4Fe-4S</keyword>
<proteinExistence type="inferred from homology"/>
<feature type="domain" description="Uracil-DNA glycosylase-like" evidence="10">
    <location>
        <begin position="62"/>
        <end position="238"/>
    </location>
</feature>
<evidence type="ECO:0000256" key="5">
    <source>
        <dbReference type="ARBA" id="ARBA00023004"/>
    </source>
</evidence>
<dbReference type="InterPro" id="IPR005122">
    <property type="entry name" value="Uracil-DNA_glycosylase-like"/>
</dbReference>